<dbReference type="WBParaSite" id="MBELARI_LOCUS1736">
    <property type="protein sequence ID" value="MBELARI_LOCUS1736"/>
    <property type="gene ID" value="MBELARI_LOCUS1736"/>
</dbReference>
<organism evidence="1 2">
    <name type="scientific">Mesorhabditis belari</name>
    <dbReference type="NCBI Taxonomy" id="2138241"/>
    <lineage>
        <taxon>Eukaryota</taxon>
        <taxon>Metazoa</taxon>
        <taxon>Ecdysozoa</taxon>
        <taxon>Nematoda</taxon>
        <taxon>Chromadorea</taxon>
        <taxon>Rhabditida</taxon>
        <taxon>Rhabditina</taxon>
        <taxon>Rhabditomorpha</taxon>
        <taxon>Rhabditoidea</taxon>
        <taxon>Rhabditidae</taxon>
        <taxon>Mesorhabditinae</taxon>
        <taxon>Mesorhabditis</taxon>
    </lineage>
</organism>
<proteinExistence type="predicted"/>
<dbReference type="Proteomes" id="UP000887575">
    <property type="component" value="Unassembled WGS sequence"/>
</dbReference>
<protein>
    <submittedName>
        <fullName evidence="2">Uncharacterized protein</fullName>
    </submittedName>
</protein>
<accession>A0AAF3J5F5</accession>
<reference evidence="2" key="1">
    <citation type="submission" date="2024-02" db="UniProtKB">
        <authorList>
            <consortium name="WormBaseParasite"/>
        </authorList>
    </citation>
    <scope>IDENTIFICATION</scope>
</reference>
<keyword evidence="1" id="KW-1185">Reference proteome</keyword>
<dbReference type="AlphaFoldDB" id="A0AAF3J5F5"/>
<name>A0AAF3J5F5_9BILA</name>
<sequence length="350" mass="40714">MNIDPSKVIGNGSYGFVVLVGEYSCTNVHPEKRLNIDECTEVLEWLKKVLIKDRRVEVDLFEPMIDKTQVNVVKPVGFDGTTERLQLALQNEGLWDGEINAGFHNDYAFDINVVPYKNETIGQLKKYPFLQLTGFSIDMILSMFTERLTTIINERSLSQSDALWSTLLQMWKLSEETPFVHYRYRLGNNLTRVPLFRDSNLQQTIINRYAELHEVYDWFFRIMEGISVDKVVNKKALGILKSHLEHYFGCPNYFLFARVRSDPERLWIQIPTLEGEEGLTMHRDTLAFANVTAKQNDIDPARDDLQIVPQYYLHFVVERISMTLESQEKSLLEVVSEKNNETPMSIKDRF</sequence>
<evidence type="ECO:0000313" key="2">
    <source>
        <dbReference type="WBParaSite" id="MBELARI_LOCUS1736"/>
    </source>
</evidence>
<evidence type="ECO:0000313" key="1">
    <source>
        <dbReference type="Proteomes" id="UP000887575"/>
    </source>
</evidence>